<evidence type="ECO:0000313" key="7">
    <source>
        <dbReference type="EMBL" id="GMR35468.1"/>
    </source>
</evidence>
<feature type="transmembrane region" description="Helical" evidence="6">
    <location>
        <begin position="157"/>
        <end position="180"/>
    </location>
</feature>
<feature type="transmembrane region" description="Helical" evidence="6">
    <location>
        <begin position="113"/>
        <end position="137"/>
    </location>
</feature>
<evidence type="ECO:0000256" key="4">
    <source>
        <dbReference type="ARBA" id="ARBA00022989"/>
    </source>
</evidence>
<feature type="non-terminal residue" evidence="7">
    <location>
        <position position="301"/>
    </location>
</feature>
<proteinExistence type="inferred from homology"/>
<evidence type="ECO:0000313" key="8">
    <source>
        <dbReference type="Proteomes" id="UP001328107"/>
    </source>
</evidence>
<keyword evidence="8" id="KW-1185">Reference proteome</keyword>
<feature type="transmembrane region" description="Helical" evidence="6">
    <location>
        <begin position="245"/>
        <end position="268"/>
    </location>
</feature>
<dbReference type="AlphaFoldDB" id="A0AAN4Z6V5"/>
<keyword evidence="4 6" id="KW-1133">Transmembrane helix</keyword>
<organism evidence="7 8">
    <name type="scientific">Pristionchus mayeri</name>
    <dbReference type="NCBI Taxonomy" id="1317129"/>
    <lineage>
        <taxon>Eukaryota</taxon>
        <taxon>Metazoa</taxon>
        <taxon>Ecdysozoa</taxon>
        <taxon>Nematoda</taxon>
        <taxon>Chromadorea</taxon>
        <taxon>Rhabditida</taxon>
        <taxon>Rhabditina</taxon>
        <taxon>Diplogasteromorpha</taxon>
        <taxon>Diplogasteroidea</taxon>
        <taxon>Neodiplogasteridae</taxon>
        <taxon>Pristionchus</taxon>
    </lineage>
</organism>
<dbReference type="PANTHER" id="PTHR31552:SF31">
    <property type="entry name" value="SERPENTINE RECEPTOR CLASS GAMMA"/>
    <property type="match status" value="1"/>
</dbReference>
<dbReference type="Proteomes" id="UP001328107">
    <property type="component" value="Unassembled WGS sequence"/>
</dbReference>
<name>A0AAN4Z6V5_9BILA</name>
<dbReference type="GO" id="GO:0016020">
    <property type="term" value="C:membrane"/>
    <property type="evidence" value="ECO:0007669"/>
    <property type="project" value="UniProtKB-SubCell"/>
</dbReference>
<dbReference type="Pfam" id="PF02118">
    <property type="entry name" value="Srg"/>
    <property type="match status" value="1"/>
</dbReference>
<feature type="transmembrane region" description="Helical" evidence="6">
    <location>
        <begin position="72"/>
        <end position="93"/>
    </location>
</feature>
<feature type="transmembrane region" description="Helical" evidence="6">
    <location>
        <begin position="6"/>
        <end position="24"/>
    </location>
</feature>
<comment type="similarity">
    <text evidence="2 6">Belongs to the nematode receptor-like protein srg family.</text>
</comment>
<keyword evidence="3 6" id="KW-0812">Transmembrane</keyword>
<reference evidence="8" key="1">
    <citation type="submission" date="2022-10" db="EMBL/GenBank/DDBJ databases">
        <title>Genome assembly of Pristionchus species.</title>
        <authorList>
            <person name="Yoshida K."/>
            <person name="Sommer R.J."/>
        </authorList>
    </citation>
    <scope>NUCLEOTIDE SEQUENCE [LARGE SCALE GENOMIC DNA]</scope>
    <source>
        <strain evidence="8">RS5460</strain>
    </source>
</reference>
<feature type="transmembrane region" description="Helical" evidence="6">
    <location>
        <begin position="207"/>
        <end position="233"/>
    </location>
</feature>
<protein>
    <recommendedName>
        <fullName evidence="6">Serpentine receptor class gamma</fullName>
    </recommendedName>
</protein>
<sequence>MSWVPLYIPDFVLAPSFCYFLGVLTLTKDASLRTPFYSLFIVTGICGLSTVVTHILMNRVTWPASFDWIRDIFLVINQSSMLGALFGKFCIALHRYLVLRQVALNEKIWPTRIVQVLIAIQLIIPFMITGVCFSLGYVVQTIANGTISYNVAAQGQIIQKFISNGLTGVYVIVSIVLTYLSSRKLDDLRKRLQGQSKSAILRQQKNMFIVVAVCSLSHILKAGQQSLIVIYSLNGTINRSVYETLLWPTFVATNGLATYAPPLILIFCSSRIRSLLFGQCSAKVRQQASTEFTVNIVPRSR</sequence>
<evidence type="ECO:0000256" key="5">
    <source>
        <dbReference type="ARBA" id="ARBA00023136"/>
    </source>
</evidence>
<evidence type="ECO:0000256" key="2">
    <source>
        <dbReference type="ARBA" id="ARBA00005692"/>
    </source>
</evidence>
<evidence type="ECO:0000256" key="3">
    <source>
        <dbReference type="ARBA" id="ARBA00022692"/>
    </source>
</evidence>
<dbReference type="PANTHER" id="PTHR31552">
    <property type="entry name" value="SERPENTINE RECEPTOR CLASS GAMMA"/>
    <property type="match status" value="1"/>
</dbReference>
<accession>A0AAN4Z6V5</accession>
<dbReference type="EMBL" id="BTRK01000002">
    <property type="protein sequence ID" value="GMR35468.1"/>
    <property type="molecule type" value="Genomic_DNA"/>
</dbReference>
<comment type="caution">
    <text evidence="7">The sequence shown here is derived from an EMBL/GenBank/DDBJ whole genome shotgun (WGS) entry which is preliminary data.</text>
</comment>
<evidence type="ECO:0000256" key="1">
    <source>
        <dbReference type="ARBA" id="ARBA00004141"/>
    </source>
</evidence>
<dbReference type="SUPFAM" id="SSF81321">
    <property type="entry name" value="Family A G protein-coupled receptor-like"/>
    <property type="match status" value="1"/>
</dbReference>
<evidence type="ECO:0000256" key="6">
    <source>
        <dbReference type="RuleBase" id="RU280813"/>
    </source>
</evidence>
<comment type="subcellular location">
    <subcellularLocation>
        <location evidence="1">Membrane</location>
        <topology evidence="1">Multi-pass membrane protein</topology>
    </subcellularLocation>
</comment>
<feature type="transmembrane region" description="Helical" evidence="6">
    <location>
        <begin position="36"/>
        <end position="57"/>
    </location>
</feature>
<dbReference type="Gene3D" id="1.20.1070.10">
    <property type="entry name" value="Rhodopsin 7-helix transmembrane proteins"/>
    <property type="match status" value="1"/>
</dbReference>
<dbReference type="GO" id="GO:0004888">
    <property type="term" value="F:transmembrane signaling receptor activity"/>
    <property type="evidence" value="ECO:0007669"/>
    <property type="project" value="InterPro"/>
</dbReference>
<gene>
    <name evidence="7" type="ORF">PMAYCL1PPCAC_05663</name>
</gene>
<dbReference type="GO" id="GO:0007606">
    <property type="term" value="P:sensory perception of chemical stimulus"/>
    <property type="evidence" value="ECO:0007669"/>
    <property type="project" value="UniProtKB-UniRule"/>
</dbReference>
<keyword evidence="5 6" id="KW-0472">Membrane</keyword>
<dbReference type="InterPro" id="IPR000609">
    <property type="entry name" value="7TM_GPCR_serpentine_rcpt_Srg"/>
</dbReference>